<dbReference type="PANTHER" id="PTHR20982">
    <property type="entry name" value="RIBOSOME RECYCLING FACTOR"/>
    <property type="match status" value="1"/>
</dbReference>
<dbReference type="GO" id="GO:0043023">
    <property type="term" value="F:ribosomal large subunit binding"/>
    <property type="evidence" value="ECO:0007669"/>
    <property type="project" value="TreeGrafter"/>
</dbReference>
<protein>
    <recommendedName>
        <fullName evidence="2">Ribosome-recycling factor, mitochondrial</fullName>
    </recommendedName>
    <alternativeName>
        <fullName evidence="4">Ribosome-releasing factor, mitochondrial</fullName>
    </alternativeName>
</protein>
<dbReference type="Pfam" id="PF01765">
    <property type="entry name" value="RRF"/>
    <property type="match status" value="1"/>
</dbReference>
<dbReference type="EMBL" id="CP045899">
    <property type="protein sequence ID" value="QQP41189.1"/>
    <property type="molecule type" value="Genomic_DNA"/>
</dbReference>
<gene>
    <name evidence="6" type="ORF">FKW44_015477</name>
</gene>
<accession>A0A7T8H0C9</accession>
<evidence type="ECO:0000256" key="3">
    <source>
        <dbReference type="ARBA" id="ARBA00022917"/>
    </source>
</evidence>
<dbReference type="Gene3D" id="1.10.132.20">
    <property type="entry name" value="Ribosome-recycling factor"/>
    <property type="match status" value="1"/>
</dbReference>
<evidence type="ECO:0000313" key="7">
    <source>
        <dbReference type="Proteomes" id="UP000595437"/>
    </source>
</evidence>
<feature type="non-terminal residue" evidence="6">
    <location>
        <position position="1"/>
    </location>
</feature>
<dbReference type="InterPro" id="IPR036191">
    <property type="entry name" value="RRF_sf"/>
</dbReference>
<name>A0A7T8H0C9_CALRO</name>
<dbReference type="InterPro" id="IPR002661">
    <property type="entry name" value="Ribosome_recyc_fac"/>
</dbReference>
<keyword evidence="7" id="KW-1185">Reference proteome</keyword>
<dbReference type="GO" id="GO:0006412">
    <property type="term" value="P:translation"/>
    <property type="evidence" value="ECO:0007669"/>
    <property type="project" value="UniProtKB-KW"/>
</dbReference>
<keyword evidence="3" id="KW-0648">Protein biosynthesis</keyword>
<dbReference type="OrthoDB" id="407355at2759"/>
<reference evidence="7" key="1">
    <citation type="submission" date="2021-01" db="EMBL/GenBank/DDBJ databases">
        <title>Caligus Genome Assembly.</title>
        <authorList>
            <person name="Gallardo-Escarate C."/>
        </authorList>
    </citation>
    <scope>NUCLEOTIDE SEQUENCE [LARGE SCALE GENOMIC DNA]</scope>
</reference>
<dbReference type="GO" id="GO:0005739">
    <property type="term" value="C:mitochondrion"/>
    <property type="evidence" value="ECO:0007669"/>
    <property type="project" value="TreeGrafter"/>
</dbReference>
<evidence type="ECO:0000256" key="1">
    <source>
        <dbReference type="ARBA" id="ARBA00005912"/>
    </source>
</evidence>
<dbReference type="Gene3D" id="3.30.1360.40">
    <property type="match status" value="2"/>
</dbReference>
<dbReference type="InterPro" id="IPR023584">
    <property type="entry name" value="Ribosome_recyc_fac_dom"/>
</dbReference>
<evidence type="ECO:0000259" key="5">
    <source>
        <dbReference type="Pfam" id="PF01765"/>
    </source>
</evidence>
<dbReference type="AlphaFoldDB" id="A0A7T8H0C9"/>
<dbReference type="SUPFAM" id="SSF55194">
    <property type="entry name" value="Ribosome recycling factor, RRF"/>
    <property type="match status" value="1"/>
</dbReference>
<organism evidence="6 7">
    <name type="scientific">Caligus rogercresseyi</name>
    <name type="common">Sea louse</name>
    <dbReference type="NCBI Taxonomy" id="217165"/>
    <lineage>
        <taxon>Eukaryota</taxon>
        <taxon>Metazoa</taxon>
        <taxon>Ecdysozoa</taxon>
        <taxon>Arthropoda</taxon>
        <taxon>Crustacea</taxon>
        <taxon>Multicrustacea</taxon>
        <taxon>Hexanauplia</taxon>
        <taxon>Copepoda</taxon>
        <taxon>Siphonostomatoida</taxon>
        <taxon>Caligidae</taxon>
        <taxon>Caligus</taxon>
    </lineage>
</organism>
<feature type="domain" description="Ribosome recycling factor" evidence="5">
    <location>
        <begin position="2"/>
        <end position="115"/>
    </location>
</feature>
<comment type="similarity">
    <text evidence="1">Belongs to the RRF family.</text>
</comment>
<dbReference type="Proteomes" id="UP000595437">
    <property type="component" value="Chromosome 10"/>
</dbReference>
<proteinExistence type="inferred from homology"/>
<sequence>STNSLDKLPINFEGDVYPLHELAQISKKDAKRLIIDCSSFPGLVSPAQADGDRLFVPIPKVTREYREQLSKGAKASFLKAKEGFRRIQNKYISAAQNVAMSPECRVPKDKQHMVEEIFAPGRDSKDKARRNPGEVGWKDNIPTLDIIIQRTIHWI</sequence>
<evidence type="ECO:0000256" key="2">
    <source>
        <dbReference type="ARBA" id="ARBA00020581"/>
    </source>
</evidence>
<dbReference type="PANTHER" id="PTHR20982:SF3">
    <property type="entry name" value="MITOCHONDRIAL RIBOSOME RECYCLING FACTOR PSEUDO 1"/>
    <property type="match status" value="1"/>
</dbReference>
<evidence type="ECO:0000256" key="4">
    <source>
        <dbReference type="ARBA" id="ARBA00033107"/>
    </source>
</evidence>
<evidence type="ECO:0000313" key="6">
    <source>
        <dbReference type="EMBL" id="QQP41189.1"/>
    </source>
</evidence>